<name>A0A6A4NHD6_LUPAL</name>
<keyword evidence="5" id="KW-0472">Membrane</keyword>
<dbReference type="OrthoDB" id="1932397at2759"/>
<keyword evidence="3" id="KW-0812">Transmembrane</keyword>
<evidence type="ECO:0000256" key="3">
    <source>
        <dbReference type="ARBA" id="ARBA00022692"/>
    </source>
</evidence>
<keyword evidence="7" id="KW-1185">Reference proteome</keyword>
<dbReference type="GO" id="GO:0016020">
    <property type="term" value="C:membrane"/>
    <property type="evidence" value="ECO:0007669"/>
    <property type="project" value="UniProtKB-SubCell"/>
</dbReference>
<comment type="caution">
    <text evidence="6">The sequence shown here is derived from an EMBL/GenBank/DDBJ whole genome shotgun (WGS) entry which is preliminary data.</text>
</comment>
<proteinExistence type="inferred from homology"/>
<sequence>MCLIVTAVGALVSTVLVTTHVVAGCAAVVAAMFCSNWCILHPKKSERKELVRLKQLNAAAKGTCAVNGLDTIGSLVYRLQNIVESDKDLVWIALKMGAGRSNSYRKCSSIFARTSRVFNNSLKILRNI</sequence>
<dbReference type="EMBL" id="WOCE01000022">
    <property type="protein sequence ID" value="KAE9588830.1"/>
    <property type="molecule type" value="Genomic_DNA"/>
</dbReference>
<evidence type="ECO:0000256" key="4">
    <source>
        <dbReference type="ARBA" id="ARBA00022989"/>
    </source>
</evidence>
<evidence type="ECO:0000313" key="6">
    <source>
        <dbReference type="EMBL" id="KAE9588830.1"/>
    </source>
</evidence>
<evidence type="ECO:0000256" key="2">
    <source>
        <dbReference type="ARBA" id="ARBA00009074"/>
    </source>
</evidence>
<comment type="similarity">
    <text evidence="2">Belongs to the UPF0496 family.</text>
</comment>
<comment type="subcellular location">
    <subcellularLocation>
        <location evidence="1">Membrane</location>
    </subcellularLocation>
</comment>
<evidence type="ECO:0000256" key="1">
    <source>
        <dbReference type="ARBA" id="ARBA00004370"/>
    </source>
</evidence>
<dbReference type="PANTHER" id="PTHR31113">
    <property type="entry name" value="UPF0496 PROTEIN 3-RELATED"/>
    <property type="match status" value="1"/>
</dbReference>
<dbReference type="InterPro" id="IPR007749">
    <property type="entry name" value="DUF677"/>
</dbReference>
<reference evidence="7" key="1">
    <citation type="journal article" date="2020" name="Nat. Commun.">
        <title>Genome sequence of the cluster root forming white lupin.</title>
        <authorList>
            <person name="Hufnagel B."/>
            <person name="Marques A."/>
            <person name="Soriano A."/>
            <person name="Marques L."/>
            <person name="Divol F."/>
            <person name="Doumas P."/>
            <person name="Sallet E."/>
            <person name="Mancinotti D."/>
            <person name="Carrere S."/>
            <person name="Marande W."/>
            <person name="Arribat S."/>
            <person name="Keller J."/>
            <person name="Huneau C."/>
            <person name="Blein T."/>
            <person name="Aime D."/>
            <person name="Laguerre M."/>
            <person name="Taylor J."/>
            <person name="Schubert V."/>
            <person name="Nelson M."/>
            <person name="Geu-Flores F."/>
            <person name="Crespi M."/>
            <person name="Gallardo-Guerrero K."/>
            <person name="Delaux P.-M."/>
            <person name="Salse J."/>
            <person name="Berges H."/>
            <person name="Guyot R."/>
            <person name="Gouzy J."/>
            <person name="Peret B."/>
        </authorList>
    </citation>
    <scope>NUCLEOTIDE SEQUENCE [LARGE SCALE GENOMIC DNA]</scope>
    <source>
        <strain evidence="7">cv. Amiga</strain>
    </source>
</reference>
<protein>
    <submittedName>
        <fullName evidence="6">Uncharacterized protein</fullName>
    </submittedName>
</protein>
<dbReference type="Proteomes" id="UP000447434">
    <property type="component" value="Chromosome 22"/>
</dbReference>
<gene>
    <name evidence="6" type="ORF">Lalb_Chr22g0359721</name>
</gene>
<evidence type="ECO:0000256" key="5">
    <source>
        <dbReference type="ARBA" id="ARBA00023136"/>
    </source>
</evidence>
<dbReference type="AlphaFoldDB" id="A0A6A4NHD6"/>
<organism evidence="6 7">
    <name type="scientific">Lupinus albus</name>
    <name type="common">White lupine</name>
    <name type="synonym">Lupinus termis</name>
    <dbReference type="NCBI Taxonomy" id="3870"/>
    <lineage>
        <taxon>Eukaryota</taxon>
        <taxon>Viridiplantae</taxon>
        <taxon>Streptophyta</taxon>
        <taxon>Embryophyta</taxon>
        <taxon>Tracheophyta</taxon>
        <taxon>Spermatophyta</taxon>
        <taxon>Magnoliopsida</taxon>
        <taxon>eudicotyledons</taxon>
        <taxon>Gunneridae</taxon>
        <taxon>Pentapetalae</taxon>
        <taxon>rosids</taxon>
        <taxon>fabids</taxon>
        <taxon>Fabales</taxon>
        <taxon>Fabaceae</taxon>
        <taxon>Papilionoideae</taxon>
        <taxon>50 kb inversion clade</taxon>
        <taxon>genistoids sensu lato</taxon>
        <taxon>core genistoids</taxon>
        <taxon>Genisteae</taxon>
        <taxon>Lupinus</taxon>
    </lineage>
</organism>
<accession>A0A6A4NHD6</accession>
<evidence type="ECO:0000313" key="7">
    <source>
        <dbReference type="Proteomes" id="UP000447434"/>
    </source>
</evidence>
<dbReference type="PANTHER" id="PTHR31113:SF5">
    <property type="entry name" value="OS04G0405700 PROTEIN"/>
    <property type="match status" value="1"/>
</dbReference>
<keyword evidence="4" id="KW-1133">Transmembrane helix</keyword>